<sequence length="773" mass="86112">MRNFAQQWLEPVLELSPFFVFLLFNLALLMGVAFGTGFCNVTVGLAVGCSVSVLLIVAVFVLKFFGTKWEYEGLCAANARVARAVGYLLLLARITFCHPPGPKARRDKMRQIRFFFAERASVTSAGRGDNSIVQMISSLYEDIEQHCGLFACRLFRAFRPQPVSPESESSFRHLCLVPYAFIFLWTLYVAMATIVLTVHFFTWEPIKAMAAATVQATHNGTHSSSNVLPPVDVEGGTYETIETLLIVLSVTLGIVVLANILTIGKVFYALILPHRLYLNKLSHTGGRDKDRYVQALKDEVQLLINMVRCMDSLTDEQTRLVVVVDGLDSCEQEKVLEILDMVSTLFTVPEAPFVILLSIDPHIISKAVELNINKVFSETAISGNDYLKNLIHLPFFLQNSALRKVNLAQKVAASRERRDTWIDTDNEPNIQQHAMSAAGARRMSVESVSTGMSSKSRLRLPKKQLSRLKGTESIASSVASNLNSVAELEECSLDPEAPGYSACPSPEELLSGRRGALTRRLTSFGLSTLDMTGVVSPTGRPSRSVASRRPGASGNRIGSSLVTGTSDLNRVLLTDDYFSDVNPRSMRRLMNVIYISGRLVKAFHIDFNWYHLASWINITEQWPYHTTWMILYFEFNESKLEDRMSLYELYTRIRVHIPSSREADPLSEYDRDEKKLDVFLSFHKHTLTLADMKVFLPFTINLDPFIKKVVKEEHFDPVNGQLDGPAPAPAAAPAPAPTPAAAAAAAAARLRTTQVRQHFVVSGVTRLYSTTRC</sequence>
<reference evidence="4 5" key="1">
    <citation type="submission" date="2019-07" db="EMBL/GenBank/DDBJ databases">
        <title>Draft genome assembly of a fouling barnacle, Amphibalanus amphitrite (Darwin, 1854): The first reference genome for Thecostraca.</title>
        <authorList>
            <person name="Kim W."/>
        </authorList>
    </citation>
    <scope>NUCLEOTIDE SEQUENCE [LARGE SCALE GENOMIC DNA]</scope>
    <source>
        <strain evidence="4">SNU_AA5</strain>
        <tissue evidence="4">Soma without cirri and trophi</tissue>
    </source>
</reference>
<keyword evidence="2" id="KW-0812">Transmembrane</keyword>
<keyword evidence="4" id="KW-0808">Transferase</keyword>
<gene>
    <name evidence="4" type="ORF">FJT64_001599</name>
</gene>
<evidence type="ECO:0000313" key="5">
    <source>
        <dbReference type="Proteomes" id="UP000440578"/>
    </source>
</evidence>
<organism evidence="4 5">
    <name type="scientific">Amphibalanus amphitrite</name>
    <name type="common">Striped barnacle</name>
    <name type="synonym">Balanus amphitrite</name>
    <dbReference type="NCBI Taxonomy" id="1232801"/>
    <lineage>
        <taxon>Eukaryota</taxon>
        <taxon>Metazoa</taxon>
        <taxon>Ecdysozoa</taxon>
        <taxon>Arthropoda</taxon>
        <taxon>Crustacea</taxon>
        <taxon>Multicrustacea</taxon>
        <taxon>Cirripedia</taxon>
        <taxon>Thoracica</taxon>
        <taxon>Thoracicalcarea</taxon>
        <taxon>Balanomorpha</taxon>
        <taxon>Balanoidea</taxon>
        <taxon>Balanidae</taxon>
        <taxon>Amphibalaninae</taxon>
        <taxon>Amphibalanus</taxon>
    </lineage>
</organism>
<dbReference type="GO" id="GO:0016301">
    <property type="term" value="F:kinase activity"/>
    <property type="evidence" value="ECO:0007669"/>
    <property type="project" value="UniProtKB-KW"/>
</dbReference>
<evidence type="ECO:0000256" key="1">
    <source>
        <dbReference type="SAM" id="MobiDB-lite"/>
    </source>
</evidence>
<dbReference type="GO" id="GO:0030165">
    <property type="term" value="F:PDZ domain binding"/>
    <property type="evidence" value="ECO:0007669"/>
    <property type="project" value="TreeGrafter"/>
</dbReference>
<dbReference type="EMBL" id="VIIS01000059">
    <property type="protein sequence ID" value="KAF0313999.1"/>
    <property type="molecule type" value="Genomic_DNA"/>
</dbReference>
<evidence type="ECO:0000259" key="3">
    <source>
        <dbReference type="Pfam" id="PF07693"/>
    </source>
</evidence>
<dbReference type="Proteomes" id="UP000440578">
    <property type="component" value="Unassembled WGS sequence"/>
</dbReference>
<feature type="transmembrane region" description="Helical" evidence="2">
    <location>
        <begin position="41"/>
        <end position="62"/>
    </location>
</feature>
<feature type="compositionally biased region" description="Pro residues" evidence="1">
    <location>
        <begin position="726"/>
        <end position="737"/>
    </location>
</feature>
<proteinExistence type="predicted"/>
<feature type="transmembrane region" description="Helical" evidence="2">
    <location>
        <begin position="244"/>
        <end position="271"/>
    </location>
</feature>
<accession>A0A6A4X912</accession>
<feature type="transmembrane region" description="Helical" evidence="2">
    <location>
        <begin position="176"/>
        <end position="201"/>
    </location>
</feature>
<feature type="region of interest" description="Disordered" evidence="1">
    <location>
        <begin position="535"/>
        <end position="559"/>
    </location>
</feature>
<name>A0A6A4X912_AMPAM</name>
<keyword evidence="2" id="KW-0472">Membrane</keyword>
<dbReference type="GO" id="GO:0019887">
    <property type="term" value="F:protein kinase regulator activity"/>
    <property type="evidence" value="ECO:0007669"/>
    <property type="project" value="TreeGrafter"/>
</dbReference>
<dbReference type="InterPro" id="IPR011646">
    <property type="entry name" value="KAP_P-loop"/>
</dbReference>
<dbReference type="Pfam" id="PF07693">
    <property type="entry name" value="KAP_NTPase"/>
    <property type="match status" value="1"/>
</dbReference>
<dbReference type="InterPro" id="IPR052771">
    <property type="entry name" value="Neurotrophin_sig_adaptor"/>
</dbReference>
<keyword evidence="4" id="KW-0418">Kinase</keyword>
<dbReference type="AlphaFoldDB" id="A0A6A4X912"/>
<feature type="transmembrane region" description="Helical" evidence="2">
    <location>
        <begin position="12"/>
        <end position="35"/>
    </location>
</feature>
<comment type="caution">
    <text evidence="4">The sequence shown here is derived from an EMBL/GenBank/DDBJ whole genome shotgun (WGS) entry which is preliminary data.</text>
</comment>
<keyword evidence="2" id="KW-1133">Transmembrane helix</keyword>
<dbReference type="PANTHER" id="PTHR24116">
    <property type="entry name" value="KINASE D-INTERACTING SUBSTRATE OF 220 KDA"/>
    <property type="match status" value="1"/>
</dbReference>
<evidence type="ECO:0000313" key="4">
    <source>
        <dbReference type="EMBL" id="KAF0313999.1"/>
    </source>
</evidence>
<evidence type="ECO:0000256" key="2">
    <source>
        <dbReference type="SAM" id="Phobius"/>
    </source>
</evidence>
<feature type="region of interest" description="Disordered" evidence="1">
    <location>
        <begin position="718"/>
        <end position="737"/>
    </location>
</feature>
<protein>
    <submittedName>
        <fullName evidence="4">Kinase D-interacting substrate B</fullName>
    </submittedName>
</protein>
<dbReference type="PANTHER" id="PTHR24116:SF0">
    <property type="entry name" value="KINASE D-INTERACTING SUBSTRATE OF 220 KDA"/>
    <property type="match status" value="1"/>
</dbReference>
<keyword evidence="5" id="KW-1185">Reference proteome</keyword>
<dbReference type="OrthoDB" id="6084525at2759"/>
<feature type="domain" description="KAP NTPase" evidence="3">
    <location>
        <begin position="128"/>
        <end position="599"/>
    </location>
</feature>